<feature type="compositionally biased region" description="Low complexity" evidence="1">
    <location>
        <begin position="134"/>
        <end position="146"/>
    </location>
</feature>
<accession>A0A913ZMH4</accession>
<organism evidence="2 3">
    <name type="scientific">Patiria miniata</name>
    <name type="common">Bat star</name>
    <name type="synonym">Asterina miniata</name>
    <dbReference type="NCBI Taxonomy" id="46514"/>
    <lineage>
        <taxon>Eukaryota</taxon>
        <taxon>Metazoa</taxon>
        <taxon>Echinodermata</taxon>
        <taxon>Eleutherozoa</taxon>
        <taxon>Asterozoa</taxon>
        <taxon>Asteroidea</taxon>
        <taxon>Valvatacea</taxon>
        <taxon>Valvatida</taxon>
        <taxon>Asterinidae</taxon>
        <taxon>Patiria</taxon>
    </lineage>
</organism>
<dbReference type="AlphaFoldDB" id="A0A913ZMH4"/>
<feature type="compositionally biased region" description="Low complexity" evidence="1">
    <location>
        <begin position="16"/>
        <end position="27"/>
    </location>
</feature>
<evidence type="ECO:0000313" key="3">
    <source>
        <dbReference type="Proteomes" id="UP000887568"/>
    </source>
</evidence>
<feature type="region of interest" description="Disordered" evidence="1">
    <location>
        <begin position="1"/>
        <end position="180"/>
    </location>
</feature>
<dbReference type="EnsemblMetazoa" id="XM_038197080.1">
    <property type="protein sequence ID" value="XP_038053008.1"/>
    <property type="gene ID" value="LOC119725603"/>
</dbReference>
<feature type="compositionally biased region" description="Polar residues" evidence="1">
    <location>
        <begin position="147"/>
        <end position="165"/>
    </location>
</feature>
<feature type="compositionally biased region" description="Acidic residues" evidence="1">
    <location>
        <begin position="81"/>
        <end position="96"/>
    </location>
</feature>
<dbReference type="OrthoDB" id="10454246at2759"/>
<feature type="compositionally biased region" description="Polar residues" evidence="1">
    <location>
        <begin position="104"/>
        <end position="113"/>
    </location>
</feature>
<reference evidence="2" key="1">
    <citation type="submission" date="2022-11" db="UniProtKB">
        <authorList>
            <consortium name="EnsemblMetazoa"/>
        </authorList>
    </citation>
    <scope>IDENTIFICATION</scope>
</reference>
<name>A0A913ZMH4_PATMI</name>
<protein>
    <submittedName>
        <fullName evidence="2">Uncharacterized protein</fullName>
    </submittedName>
</protein>
<sequence length="284" mass="30751">MILGPKMGQKYSRLCSQPSSRGESGSRGWRRLRGDGAGVREGSDSPSSGVVFLQPPESPSGVSSVSMQGNYDDRDYGLEAPTEESWDTVQFDDGEDGGSGGESPTNKYSSIQSEMGKAPANKRKRQSKIPPPTTSASTSAQKATPPLQTNESALAGNERSQLQKDSTFRPGSLPAILADAKPMKDADRLLEVLTEHECADGLPEEGPQESGDSVRRIIQHDIGRERSVNARLRELKDIETRKSERRLSVTAAATASQLHVIPEIIGEEPADPADFKYSDTNLYF</sequence>
<dbReference type="Proteomes" id="UP000887568">
    <property type="component" value="Unplaced"/>
</dbReference>
<evidence type="ECO:0000313" key="2">
    <source>
        <dbReference type="EnsemblMetazoa" id="XP_038053008.1"/>
    </source>
</evidence>
<keyword evidence="3" id="KW-1185">Reference proteome</keyword>
<proteinExistence type="predicted"/>
<dbReference type="RefSeq" id="XP_038053008.1">
    <property type="nucleotide sequence ID" value="XM_038197080.1"/>
</dbReference>
<dbReference type="GeneID" id="119725603"/>
<evidence type="ECO:0000256" key="1">
    <source>
        <dbReference type="SAM" id="MobiDB-lite"/>
    </source>
</evidence>
<dbReference type="OMA" id="HRIIQHD"/>